<proteinExistence type="predicted"/>
<sequence length="130" mass="13857">MADQIMSLPSLANSGNYEGALKGRATFPMGCLLATGKSVAEVVCGDQQAFSSGEREVFQVDLRLAWSPWVASKRLQGATKNLHPQAAAVLPSPIFPLPIRLPPSIELRQGALPLDSPDPELGHCSVCRCC</sequence>
<evidence type="ECO:0000313" key="2">
    <source>
        <dbReference type="Proteomes" id="UP000035067"/>
    </source>
</evidence>
<reference evidence="1 2" key="1">
    <citation type="submission" date="2015-01" db="EMBL/GenBank/DDBJ databases">
        <title>Lifestyle Evolution in Cyanobacterial Symbionts of Sponges.</title>
        <authorList>
            <person name="Burgsdorf I."/>
            <person name="Slaby B.M."/>
            <person name="Handley K.M."/>
            <person name="Haber M."/>
            <person name="Blom J."/>
            <person name="Marshall C.W."/>
            <person name="Gilbert J.A."/>
            <person name="Hentschel U."/>
            <person name="Steindler L."/>
        </authorList>
    </citation>
    <scope>NUCLEOTIDE SEQUENCE [LARGE SCALE GENOMIC DNA]</scope>
    <source>
        <strain evidence="1">SP3</strain>
    </source>
</reference>
<dbReference type="PATRIC" id="fig|1604020.3.peg.1907"/>
<comment type="caution">
    <text evidence="1">The sequence shown here is derived from an EMBL/GenBank/DDBJ whole genome shotgun (WGS) entry which is preliminary data.</text>
</comment>
<dbReference type="AlphaFoldDB" id="A0A0G2HIP3"/>
<dbReference type="EMBL" id="JXQG01000117">
    <property type="protein sequence ID" value="KKZ10159.1"/>
    <property type="molecule type" value="Genomic_DNA"/>
</dbReference>
<name>A0A0G2HIP3_9SYNE</name>
<dbReference type="Proteomes" id="UP000035067">
    <property type="component" value="Unassembled WGS sequence"/>
</dbReference>
<protein>
    <submittedName>
        <fullName evidence="1">Uncharacterized protein</fullName>
    </submittedName>
</protein>
<organism evidence="1 2">
    <name type="scientific">Candidatus Synechococcus spongiarum SP3</name>
    <dbReference type="NCBI Taxonomy" id="1604020"/>
    <lineage>
        <taxon>Bacteria</taxon>
        <taxon>Bacillati</taxon>
        <taxon>Cyanobacteriota</taxon>
        <taxon>Cyanophyceae</taxon>
        <taxon>Synechococcales</taxon>
        <taxon>Synechococcaceae</taxon>
        <taxon>Synechococcus</taxon>
    </lineage>
</organism>
<evidence type="ECO:0000313" key="1">
    <source>
        <dbReference type="EMBL" id="KKZ10159.1"/>
    </source>
</evidence>
<gene>
    <name evidence="1" type="ORF">TE42_10725</name>
</gene>
<accession>A0A0G2HIP3</accession>